<sequence length="234" mass="26515">MPHYSKHLPKLIIELKFILPKSMAQVIFNTLLISPSLKAGNFVATDQYLEVLNYWLKYFFNNSGIGTNIDRLKDVFSSSIGIVSLTTTFMSDPQVLSDFFTQLRYLLQLIKIESGAEVVHQSHKNRLSLESLNNFRRMAESVGMGLTPAPNEAAMPVVDCYVKGILKLQQEYMKSGLNRLRPYSPGIMAMEEEDKLRASRMAVDHPVELNAHNHSDDNNSNEDDEQDQGTEEES</sequence>
<organism evidence="3 4">
    <name type="scientific">Puccinia graminis f. sp. tritici</name>
    <dbReference type="NCBI Taxonomy" id="56615"/>
    <lineage>
        <taxon>Eukaryota</taxon>
        <taxon>Fungi</taxon>
        <taxon>Dikarya</taxon>
        <taxon>Basidiomycota</taxon>
        <taxon>Pucciniomycotina</taxon>
        <taxon>Pucciniomycetes</taxon>
        <taxon>Pucciniales</taxon>
        <taxon>Pucciniaceae</taxon>
        <taxon>Puccinia</taxon>
    </lineage>
</organism>
<reference evidence="3 4" key="1">
    <citation type="submission" date="2019-05" db="EMBL/GenBank/DDBJ databases">
        <title>Emergence of the Ug99 lineage of the wheat stem rust pathogen through somatic hybridization.</title>
        <authorList>
            <person name="Li F."/>
            <person name="Upadhyaya N.M."/>
            <person name="Sperschneider J."/>
            <person name="Matny O."/>
            <person name="Nguyen-Phuc H."/>
            <person name="Mago R."/>
            <person name="Raley C."/>
            <person name="Miller M.E."/>
            <person name="Silverstein K.A.T."/>
            <person name="Henningsen E."/>
            <person name="Hirsch C.D."/>
            <person name="Visser B."/>
            <person name="Pretorius Z.A."/>
            <person name="Steffenson B.J."/>
            <person name="Schwessinger B."/>
            <person name="Dodds P.N."/>
            <person name="Figueroa M."/>
        </authorList>
    </citation>
    <scope>NUCLEOTIDE SEQUENCE [LARGE SCALE GENOMIC DNA]</scope>
    <source>
        <strain evidence="3">21-0</strain>
    </source>
</reference>
<dbReference type="Pfam" id="PF20231">
    <property type="entry name" value="DUF6589"/>
    <property type="match status" value="1"/>
</dbReference>
<dbReference type="OrthoDB" id="5424058at2759"/>
<dbReference type="AlphaFoldDB" id="A0A5B0NEA4"/>
<feature type="region of interest" description="Disordered" evidence="1">
    <location>
        <begin position="197"/>
        <end position="234"/>
    </location>
</feature>
<feature type="compositionally biased region" description="Acidic residues" evidence="1">
    <location>
        <begin position="219"/>
        <end position="234"/>
    </location>
</feature>
<evidence type="ECO:0000313" key="3">
    <source>
        <dbReference type="EMBL" id="KAA1087083.1"/>
    </source>
</evidence>
<evidence type="ECO:0000259" key="2">
    <source>
        <dbReference type="Pfam" id="PF20231"/>
    </source>
</evidence>
<dbReference type="EMBL" id="VSWC01000105">
    <property type="protein sequence ID" value="KAA1087083.1"/>
    <property type="molecule type" value="Genomic_DNA"/>
</dbReference>
<gene>
    <name evidence="3" type="ORF">PGT21_021425</name>
</gene>
<dbReference type="Proteomes" id="UP000324748">
    <property type="component" value="Unassembled WGS sequence"/>
</dbReference>
<dbReference type="InterPro" id="IPR046496">
    <property type="entry name" value="DUF6589"/>
</dbReference>
<accession>A0A5B0NEA4</accession>
<proteinExistence type="predicted"/>
<evidence type="ECO:0000256" key="1">
    <source>
        <dbReference type="SAM" id="MobiDB-lite"/>
    </source>
</evidence>
<name>A0A5B0NEA4_PUCGR</name>
<keyword evidence="4" id="KW-1185">Reference proteome</keyword>
<comment type="caution">
    <text evidence="3">The sequence shown here is derived from an EMBL/GenBank/DDBJ whole genome shotgun (WGS) entry which is preliminary data.</text>
</comment>
<protein>
    <recommendedName>
        <fullName evidence="2">DUF6589 domain-containing protein</fullName>
    </recommendedName>
</protein>
<feature type="compositionally biased region" description="Basic and acidic residues" evidence="1">
    <location>
        <begin position="197"/>
        <end position="217"/>
    </location>
</feature>
<evidence type="ECO:0000313" key="4">
    <source>
        <dbReference type="Proteomes" id="UP000324748"/>
    </source>
</evidence>
<feature type="domain" description="DUF6589" evidence="2">
    <location>
        <begin position="2"/>
        <end position="84"/>
    </location>
</feature>